<sequence>MIFPSLPLECSVLILSRLDFKSLMRIRDVCREARALLATDNELVWKAHVMARVLPLSTSPYIHRLRKAYLNCYPYYLLNSLEGSDPTAPVDITHNGVPHQASNIKELYYNCLENVDLDKVLAPLLESMEATEANNVSWYSTAARLALMHEVSNGFLIVCKQCESPLTPICWPAFEYGVTICNFDTTNELADLERLEVIPCSEETSLFHVGDEGKLSIAPSMCLDEYVSCDFEGIGCCGDSNSNCACNSCNEVIGDHTDDCCGPVEVSVFQDRIKVISADPAENYWEKRFYTELRK</sequence>
<dbReference type="InterPro" id="IPR001810">
    <property type="entry name" value="F-box_dom"/>
</dbReference>
<proteinExistence type="predicted"/>
<dbReference type="InterPro" id="IPR036047">
    <property type="entry name" value="F-box-like_dom_sf"/>
</dbReference>
<evidence type="ECO:0000259" key="1">
    <source>
        <dbReference type="PROSITE" id="PS50181"/>
    </source>
</evidence>
<evidence type="ECO:0000313" key="2">
    <source>
        <dbReference type="EMBL" id="CAE2206185.1"/>
    </source>
</evidence>
<organism evidence="2">
    <name type="scientific">Vannella robusta</name>
    <dbReference type="NCBI Taxonomy" id="1487602"/>
    <lineage>
        <taxon>Eukaryota</taxon>
        <taxon>Amoebozoa</taxon>
        <taxon>Discosea</taxon>
        <taxon>Flabellinia</taxon>
        <taxon>Vannellidae</taxon>
        <taxon>Vannella</taxon>
    </lineage>
</organism>
<dbReference type="AlphaFoldDB" id="A0A7S4HQQ4"/>
<dbReference type="Gene3D" id="1.20.1280.50">
    <property type="match status" value="1"/>
</dbReference>
<dbReference type="SUPFAM" id="SSF81383">
    <property type="entry name" value="F-box domain"/>
    <property type="match status" value="1"/>
</dbReference>
<name>A0A7S4HQQ4_9EUKA</name>
<dbReference type="Pfam" id="PF00646">
    <property type="entry name" value="F-box"/>
    <property type="match status" value="1"/>
</dbReference>
<dbReference type="SMART" id="SM00256">
    <property type="entry name" value="FBOX"/>
    <property type="match status" value="1"/>
</dbReference>
<reference evidence="2" key="1">
    <citation type="submission" date="2021-01" db="EMBL/GenBank/DDBJ databases">
        <authorList>
            <person name="Corre E."/>
            <person name="Pelletier E."/>
            <person name="Niang G."/>
            <person name="Scheremetjew M."/>
            <person name="Finn R."/>
            <person name="Kale V."/>
            <person name="Holt S."/>
            <person name="Cochrane G."/>
            <person name="Meng A."/>
            <person name="Brown T."/>
            <person name="Cohen L."/>
        </authorList>
    </citation>
    <scope>NUCLEOTIDE SEQUENCE</scope>
    <source>
        <strain evidence="2">DIVA3 518/3/11/1/6</strain>
    </source>
</reference>
<protein>
    <recommendedName>
        <fullName evidence="1">F-box domain-containing protein</fullName>
    </recommendedName>
</protein>
<dbReference type="EMBL" id="HBKP01004663">
    <property type="protein sequence ID" value="CAE2206185.1"/>
    <property type="molecule type" value="Transcribed_RNA"/>
</dbReference>
<accession>A0A7S4HQQ4</accession>
<gene>
    <name evidence="2" type="ORF">VSP0166_LOCUS3370</name>
</gene>
<dbReference type="PROSITE" id="PS50181">
    <property type="entry name" value="FBOX"/>
    <property type="match status" value="1"/>
</dbReference>
<feature type="domain" description="F-box" evidence="1">
    <location>
        <begin position="1"/>
        <end position="48"/>
    </location>
</feature>